<gene>
    <name evidence="1" type="ORF">MCOR_11145</name>
</gene>
<evidence type="ECO:0000313" key="1">
    <source>
        <dbReference type="EMBL" id="CAC5373333.1"/>
    </source>
</evidence>
<sequence>MPEDLENDVWEYNYTQVSDNSEQSTTITIGTATLQNSIRLSVFGTIIDDWTCVNDLPISNTEKVVVFKSDVSYSSVSRSTSRWLYLCMKFTKVTNDLYFFYLLSDIFTDSMPNERVFMSGQTNLSNDEETMCSTFCQYTDSPKIRTLRRQGTSDSLPNSPPLCDCGSSCSNSRAYSIGNSFGHNSRLEMLPIYRHIGLDLFG</sequence>
<dbReference type="OrthoDB" id="6065534at2759"/>
<reference evidence="1 2" key="1">
    <citation type="submission" date="2020-06" db="EMBL/GenBank/DDBJ databases">
        <authorList>
            <person name="Li R."/>
            <person name="Bekaert M."/>
        </authorList>
    </citation>
    <scope>NUCLEOTIDE SEQUENCE [LARGE SCALE GENOMIC DNA]</scope>
    <source>
        <strain evidence="2">wild</strain>
    </source>
</reference>
<dbReference type="Proteomes" id="UP000507470">
    <property type="component" value="Unassembled WGS sequence"/>
</dbReference>
<dbReference type="EMBL" id="CACVKT020001887">
    <property type="protein sequence ID" value="CAC5373333.1"/>
    <property type="molecule type" value="Genomic_DNA"/>
</dbReference>
<keyword evidence="2" id="KW-1185">Reference proteome</keyword>
<accession>A0A6J8AWG2</accession>
<name>A0A6J8AWG2_MYTCO</name>
<organism evidence="1 2">
    <name type="scientific">Mytilus coruscus</name>
    <name type="common">Sea mussel</name>
    <dbReference type="NCBI Taxonomy" id="42192"/>
    <lineage>
        <taxon>Eukaryota</taxon>
        <taxon>Metazoa</taxon>
        <taxon>Spiralia</taxon>
        <taxon>Lophotrochozoa</taxon>
        <taxon>Mollusca</taxon>
        <taxon>Bivalvia</taxon>
        <taxon>Autobranchia</taxon>
        <taxon>Pteriomorphia</taxon>
        <taxon>Mytilida</taxon>
        <taxon>Mytiloidea</taxon>
        <taxon>Mytilidae</taxon>
        <taxon>Mytilinae</taxon>
        <taxon>Mytilus</taxon>
    </lineage>
</organism>
<protein>
    <submittedName>
        <fullName evidence="1">Uncharacterized protein</fullName>
    </submittedName>
</protein>
<evidence type="ECO:0000313" key="2">
    <source>
        <dbReference type="Proteomes" id="UP000507470"/>
    </source>
</evidence>
<dbReference type="AlphaFoldDB" id="A0A6J8AWG2"/>
<proteinExistence type="predicted"/>